<sequence>MKATLCLILVGLLVATARGGDELCDLADNLKVQAVQCITSHVSEQMKSKWEALKQTFGSQDDLLATNKLCELRKGATESGAQTVIFTKAEEDEIKSAFEACKAQAQPKTN</sequence>
<dbReference type="Gene3D" id="1.10.150.440">
    <property type="match status" value="1"/>
</dbReference>
<evidence type="ECO:0000313" key="2">
    <source>
        <dbReference type="EMBL" id="JAP86482.1"/>
    </source>
</evidence>
<reference evidence="2" key="1">
    <citation type="journal article" date="2016" name="Ticks Tick Borne Dis.">
        <title>De novo assembly and annotation of the salivary gland transcriptome of Rhipicephalus appendiculatus male and female ticks during blood feeding.</title>
        <authorList>
            <person name="de Castro M.H."/>
            <person name="de Klerk D."/>
            <person name="Pienaar R."/>
            <person name="Latif A.A."/>
            <person name="Rees D.J."/>
            <person name="Mans B.J."/>
        </authorList>
    </citation>
    <scope>NUCLEOTIDE SEQUENCE</scope>
    <source>
        <tissue evidence="2">Salivary glands</tissue>
    </source>
</reference>
<evidence type="ECO:0000256" key="1">
    <source>
        <dbReference type="SAM" id="SignalP"/>
    </source>
</evidence>
<protein>
    <submittedName>
        <fullName evidence="2">Microplusin</fullName>
    </submittedName>
</protein>
<keyword evidence="1" id="KW-0732">Signal</keyword>
<organism evidence="2">
    <name type="scientific">Rhipicephalus appendiculatus</name>
    <name type="common">Brown ear tick</name>
    <dbReference type="NCBI Taxonomy" id="34631"/>
    <lineage>
        <taxon>Eukaryota</taxon>
        <taxon>Metazoa</taxon>
        <taxon>Ecdysozoa</taxon>
        <taxon>Arthropoda</taxon>
        <taxon>Chelicerata</taxon>
        <taxon>Arachnida</taxon>
        <taxon>Acari</taxon>
        <taxon>Parasitiformes</taxon>
        <taxon>Ixodida</taxon>
        <taxon>Ixodoidea</taxon>
        <taxon>Ixodidae</taxon>
        <taxon>Rhipicephalinae</taxon>
        <taxon>Rhipicephalus</taxon>
        <taxon>Rhipicephalus</taxon>
    </lineage>
</organism>
<dbReference type="EMBL" id="GEDV01002075">
    <property type="protein sequence ID" value="JAP86482.1"/>
    <property type="molecule type" value="Transcribed_RNA"/>
</dbReference>
<name>A0A131Z6Q1_RHIAP</name>
<accession>A0A131Z6Q1</accession>
<proteinExistence type="predicted"/>
<dbReference type="AlphaFoldDB" id="A0A131Z6Q1"/>
<feature type="signal peptide" evidence="1">
    <location>
        <begin position="1"/>
        <end position="19"/>
    </location>
</feature>
<feature type="chain" id="PRO_5007286872" evidence="1">
    <location>
        <begin position="20"/>
        <end position="110"/>
    </location>
</feature>